<dbReference type="EMBL" id="SJPJ01000001">
    <property type="protein sequence ID" value="TWT78892.1"/>
    <property type="molecule type" value="Genomic_DNA"/>
</dbReference>
<proteinExistence type="predicted"/>
<accession>A0A5C5YV18</accession>
<protein>
    <submittedName>
        <fullName evidence="1">Uncharacterized protein</fullName>
    </submittedName>
</protein>
<gene>
    <name evidence="1" type="ORF">CA13_02890</name>
</gene>
<reference evidence="1 2" key="1">
    <citation type="submission" date="2019-02" db="EMBL/GenBank/DDBJ databases">
        <title>Deep-cultivation of Planctomycetes and their phenomic and genomic characterization uncovers novel biology.</title>
        <authorList>
            <person name="Wiegand S."/>
            <person name="Jogler M."/>
            <person name="Boedeker C."/>
            <person name="Pinto D."/>
            <person name="Vollmers J."/>
            <person name="Rivas-Marin E."/>
            <person name="Kohn T."/>
            <person name="Peeters S.H."/>
            <person name="Heuer A."/>
            <person name="Rast P."/>
            <person name="Oberbeckmann S."/>
            <person name="Bunk B."/>
            <person name="Jeske O."/>
            <person name="Meyerdierks A."/>
            <person name="Storesund J.E."/>
            <person name="Kallscheuer N."/>
            <person name="Luecker S."/>
            <person name="Lage O.M."/>
            <person name="Pohl T."/>
            <person name="Merkel B.J."/>
            <person name="Hornburger P."/>
            <person name="Mueller R.-W."/>
            <person name="Bruemmer F."/>
            <person name="Labrenz M."/>
            <person name="Spormann A.M."/>
            <person name="Op Den Camp H."/>
            <person name="Overmann J."/>
            <person name="Amann R."/>
            <person name="Jetten M.S.M."/>
            <person name="Mascher T."/>
            <person name="Medema M.H."/>
            <person name="Devos D.P."/>
            <person name="Kaster A.-K."/>
            <person name="Ovreas L."/>
            <person name="Rohde M."/>
            <person name="Galperin M.Y."/>
            <person name="Jogler C."/>
        </authorList>
    </citation>
    <scope>NUCLEOTIDE SEQUENCE [LARGE SCALE GENOMIC DNA]</scope>
    <source>
        <strain evidence="1 2">CA13</strain>
    </source>
</reference>
<evidence type="ECO:0000313" key="1">
    <source>
        <dbReference type="EMBL" id="TWT78892.1"/>
    </source>
</evidence>
<organism evidence="1 2">
    <name type="scientific">Novipirellula herctigrandis</name>
    <dbReference type="NCBI Taxonomy" id="2527986"/>
    <lineage>
        <taxon>Bacteria</taxon>
        <taxon>Pseudomonadati</taxon>
        <taxon>Planctomycetota</taxon>
        <taxon>Planctomycetia</taxon>
        <taxon>Pirellulales</taxon>
        <taxon>Pirellulaceae</taxon>
        <taxon>Novipirellula</taxon>
    </lineage>
</organism>
<comment type="caution">
    <text evidence="1">The sequence shown here is derived from an EMBL/GenBank/DDBJ whole genome shotgun (WGS) entry which is preliminary data.</text>
</comment>
<keyword evidence="2" id="KW-1185">Reference proteome</keyword>
<evidence type="ECO:0000313" key="2">
    <source>
        <dbReference type="Proteomes" id="UP000315010"/>
    </source>
</evidence>
<sequence length="82" mass="8923">MTTQNASNGVSFSRGKDYRVRRVVMNGCHNVTRLPLYSSPKGSDLRLVNHSIMCQVDARATCVVEIMLHDGKVVAGEDGSDA</sequence>
<name>A0A5C5YV18_9BACT</name>
<dbReference type="Proteomes" id="UP000315010">
    <property type="component" value="Unassembled WGS sequence"/>
</dbReference>
<dbReference type="AlphaFoldDB" id="A0A5C5YV18"/>